<dbReference type="EMBL" id="BAABAS010000006">
    <property type="protein sequence ID" value="GAA4233424.1"/>
    <property type="molecule type" value="Genomic_DNA"/>
</dbReference>
<dbReference type="Proteomes" id="UP001501710">
    <property type="component" value="Unassembled WGS sequence"/>
</dbReference>
<reference evidence="2" key="1">
    <citation type="journal article" date="2019" name="Int. J. Syst. Evol. Microbiol.">
        <title>The Global Catalogue of Microorganisms (GCM) 10K type strain sequencing project: providing services to taxonomists for standard genome sequencing and annotation.</title>
        <authorList>
            <consortium name="The Broad Institute Genomics Platform"/>
            <consortium name="The Broad Institute Genome Sequencing Center for Infectious Disease"/>
            <person name="Wu L."/>
            <person name="Ma J."/>
        </authorList>
    </citation>
    <scope>NUCLEOTIDE SEQUENCE [LARGE SCALE GENOMIC DNA]</scope>
    <source>
        <strain evidence="2">JCM 17440</strain>
    </source>
</reference>
<evidence type="ECO:0000313" key="2">
    <source>
        <dbReference type="Proteomes" id="UP001501710"/>
    </source>
</evidence>
<dbReference type="Pfam" id="PF19692">
    <property type="entry name" value="DUF6193"/>
    <property type="match status" value="1"/>
</dbReference>
<gene>
    <name evidence="1" type="ORF">GCM10022254_35850</name>
</gene>
<keyword evidence="2" id="KW-1185">Reference proteome</keyword>
<sequence length="235" mass="25400">MSEDSHEGELGPFGQVDVGCYPDLVRQGGLVNALRAVVDERQMDIGSVDAPYGGKTEGHVNAKIETGRGIILARIHVAERNFSVNIHDADVWIAGGTTADISQVLDVAAAWREGISLDSLENRFPFMKVTDLARVLASPDPVRAQWDYLRTAPVFHDDRVLVDAAFGNAVLRSFFPDLSHRTLQLSRSFRDRQGAVRIAPGEDGYSVSRSGGTEPHGPLESLDRAIAVAAELLGG</sequence>
<dbReference type="InterPro" id="IPR045682">
    <property type="entry name" value="DUF6193"/>
</dbReference>
<protein>
    <submittedName>
        <fullName evidence="1">Uncharacterized protein</fullName>
    </submittedName>
</protein>
<organism evidence="1 2">
    <name type="scientific">Actinomadura meridiana</name>
    <dbReference type="NCBI Taxonomy" id="559626"/>
    <lineage>
        <taxon>Bacteria</taxon>
        <taxon>Bacillati</taxon>
        <taxon>Actinomycetota</taxon>
        <taxon>Actinomycetes</taxon>
        <taxon>Streptosporangiales</taxon>
        <taxon>Thermomonosporaceae</taxon>
        <taxon>Actinomadura</taxon>
    </lineage>
</organism>
<accession>A0ABP8C461</accession>
<comment type="caution">
    <text evidence="1">The sequence shown here is derived from an EMBL/GenBank/DDBJ whole genome shotgun (WGS) entry which is preliminary data.</text>
</comment>
<name>A0ABP8C461_9ACTN</name>
<evidence type="ECO:0000313" key="1">
    <source>
        <dbReference type="EMBL" id="GAA4233424.1"/>
    </source>
</evidence>
<proteinExistence type="predicted"/>